<evidence type="ECO:0000313" key="4">
    <source>
        <dbReference type="Proteomes" id="UP000095468"/>
    </source>
</evidence>
<organism evidence="3 4">
    <name type="scientific">Collinsella aerofaciens</name>
    <dbReference type="NCBI Taxonomy" id="74426"/>
    <lineage>
        <taxon>Bacteria</taxon>
        <taxon>Bacillati</taxon>
        <taxon>Actinomycetota</taxon>
        <taxon>Coriobacteriia</taxon>
        <taxon>Coriobacteriales</taxon>
        <taxon>Coriobacteriaceae</taxon>
        <taxon>Collinsella</taxon>
    </lineage>
</organism>
<sequence>MPKPVVIGGIVAAVMVIAIAVVVLLPKGPQVKSCLNDYSWEEIAQISKLISKKGDQNGAIEIAKKYHLCTADGKLDGTQTKDVTLSDGTQTKVMIMGFNHDDKSDGSGKAGITFIFADDIAKKNMFEKADLDNLFQKIQDDGSASISWENASLRSWLSDSFSNELPSDLREQIVSVDKADAVMPWVSYTIDSYYGGGIGAELNDDPDLMTTTTTSDKLWVPSFVEVAPLSDYLMDGWTYLLQEGSQYQLFDDTGVTADTPNSILGTYDSQDGGGWWLRSWSTYGDRFGGKEADDMLNPCFRCTDSNGDGEAAACESKSQPYSYSIHDGEPFVGVRPAFCI</sequence>
<dbReference type="Pfam" id="PF19789">
    <property type="entry name" value="DUF6273"/>
    <property type="match status" value="1"/>
</dbReference>
<accession>A0A174DLF8</accession>
<gene>
    <name evidence="3" type="ORF">ERS852381_01296</name>
</gene>
<keyword evidence="1" id="KW-0472">Membrane</keyword>
<dbReference type="InterPro" id="IPR046240">
    <property type="entry name" value="DUF6273"/>
</dbReference>
<dbReference type="RefSeq" id="WP_055286731.1">
    <property type="nucleotide sequence ID" value="NZ_CYYP01000010.1"/>
</dbReference>
<dbReference type="EMBL" id="CYYP01000010">
    <property type="protein sequence ID" value="CUO26037.1"/>
    <property type="molecule type" value="Genomic_DNA"/>
</dbReference>
<dbReference type="Proteomes" id="UP000095468">
    <property type="component" value="Unassembled WGS sequence"/>
</dbReference>
<name>A0A174DLF8_9ACTN</name>
<keyword evidence="1" id="KW-0812">Transmembrane</keyword>
<evidence type="ECO:0000313" key="3">
    <source>
        <dbReference type="EMBL" id="CUO26037.1"/>
    </source>
</evidence>
<feature type="domain" description="DUF6273" evidence="2">
    <location>
        <begin position="137"/>
        <end position="340"/>
    </location>
</feature>
<reference evidence="3 4" key="1">
    <citation type="submission" date="2015-09" db="EMBL/GenBank/DDBJ databases">
        <authorList>
            <consortium name="Pathogen Informatics"/>
        </authorList>
    </citation>
    <scope>NUCLEOTIDE SEQUENCE [LARGE SCALE GENOMIC DNA]</scope>
    <source>
        <strain evidence="3 4">2789STDY5608823</strain>
    </source>
</reference>
<evidence type="ECO:0000259" key="2">
    <source>
        <dbReference type="Pfam" id="PF19789"/>
    </source>
</evidence>
<proteinExistence type="predicted"/>
<feature type="transmembrane region" description="Helical" evidence="1">
    <location>
        <begin position="6"/>
        <end position="25"/>
    </location>
</feature>
<keyword evidence="1" id="KW-1133">Transmembrane helix</keyword>
<protein>
    <recommendedName>
        <fullName evidence="2">DUF6273 domain-containing protein</fullName>
    </recommendedName>
</protein>
<evidence type="ECO:0000256" key="1">
    <source>
        <dbReference type="SAM" id="Phobius"/>
    </source>
</evidence>
<dbReference type="AlphaFoldDB" id="A0A174DLF8"/>